<proteinExistence type="predicted"/>
<protein>
    <recommendedName>
        <fullName evidence="3">Programmed cell death protein 2 C-terminal domain-containing protein</fullName>
    </recommendedName>
</protein>
<evidence type="ECO:0008006" key="3">
    <source>
        <dbReference type="Google" id="ProtNLM"/>
    </source>
</evidence>
<dbReference type="VEuPathDB" id="GiardiaDB:QR46_1052"/>
<reference evidence="1 2" key="1">
    <citation type="journal article" date="2015" name="Mol. Biochem. Parasitol.">
        <title>Identification of polymorphic genes for use in assemblage B genotyping assays through comparative genomics of multiple assemblage B Giardia duodenalis isolates.</title>
        <authorList>
            <person name="Wielinga C."/>
            <person name="Thompson R.C."/>
            <person name="Monis P."/>
            <person name="Ryan U."/>
        </authorList>
    </citation>
    <scope>NUCLEOTIDE SEQUENCE [LARGE SCALE GENOMIC DNA]</scope>
    <source>
        <strain evidence="1 2">BAH15c1</strain>
    </source>
</reference>
<accession>A0A132NXY4</accession>
<organism evidence="1 2">
    <name type="scientific">Giardia duodenalis assemblage B</name>
    <dbReference type="NCBI Taxonomy" id="1394984"/>
    <lineage>
        <taxon>Eukaryota</taxon>
        <taxon>Metamonada</taxon>
        <taxon>Diplomonadida</taxon>
        <taxon>Hexamitidae</taxon>
        <taxon>Giardiinae</taxon>
        <taxon>Giardia</taxon>
    </lineage>
</organism>
<dbReference type="AlphaFoldDB" id="A0A132NXY4"/>
<sequence length="311" mass="34369">MYKIAVLNGRLLPSELSIMYGQLGGDACFPLQFDTPDLLCQRCHKPLVLLLQHVSPASTAAIHRVTYVFICNSTHCIDTGLALTVNIPYCWKKKAEKINSLPQNSPALHQPLLVDTGETPADLLSTLKEASLSNSSAPQHTSSVVSSTTEQGSIPYRKICSPLPAFDLRSYPVEQERIQLALGETKQIKATGDDEDNDEVNEGIDGTPMEVLQWHHPKAMVLYGYDVPPLLPPSDKQVMSQVDSTRYVHECDIFPTVISALQLYSHGISVEDSAEFRMISVWGARTMEPGVHPGYVHVVPEEELGDYFNPK</sequence>
<gene>
    <name evidence="1" type="ORF">QR46_1052</name>
</gene>
<evidence type="ECO:0000313" key="2">
    <source>
        <dbReference type="Proteomes" id="UP000070089"/>
    </source>
</evidence>
<evidence type="ECO:0000313" key="1">
    <source>
        <dbReference type="EMBL" id="KWX14924.1"/>
    </source>
</evidence>
<dbReference type="Proteomes" id="UP000070089">
    <property type="component" value="Unassembled WGS sequence"/>
</dbReference>
<dbReference type="EMBL" id="JXTI01000019">
    <property type="protein sequence ID" value="KWX14924.1"/>
    <property type="molecule type" value="Genomic_DNA"/>
</dbReference>
<name>A0A132NXY4_GIAIN</name>
<comment type="caution">
    <text evidence="1">The sequence shown here is derived from an EMBL/GenBank/DDBJ whole genome shotgun (WGS) entry which is preliminary data.</text>
</comment>